<dbReference type="PROSITE" id="PS00867">
    <property type="entry name" value="CPSASE_2"/>
    <property type="match status" value="1"/>
</dbReference>
<dbReference type="GO" id="GO:0016874">
    <property type="term" value="F:ligase activity"/>
    <property type="evidence" value="ECO:0007669"/>
    <property type="project" value="UniProtKB-KW"/>
</dbReference>
<dbReference type="Gene3D" id="3.30.470.20">
    <property type="entry name" value="ATP-grasp fold, B domain"/>
    <property type="match status" value="1"/>
</dbReference>
<dbReference type="Gene3D" id="3.40.50.20">
    <property type="match status" value="1"/>
</dbReference>
<dbReference type="Proteomes" id="UP000198972">
    <property type="component" value="Unassembled WGS sequence"/>
</dbReference>
<protein>
    <submittedName>
        <fullName evidence="6">ATP-grasp domain-containing protein</fullName>
    </submittedName>
</protein>
<dbReference type="InterPro" id="IPR005479">
    <property type="entry name" value="CPAse_ATP-bd"/>
</dbReference>
<dbReference type="InterPro" id="IPR011761">
    <property type="entry name" value="ATP-grasp"/>
</dbReference>
<evidence type="ECO:0000256" key="1">
    <source>
        <dbReference type="ARBA" id="ARBA00022598"/>
    </source>
</evidence>
<dbReference type="GO" id="GO:0046872">
    <property type="term" value="F:metal ion binding"/>
    <property type="evidence" value="ECO:0007669"/>
    <property type="project" value="InterPro"/>
</dbReference>
<reference evidence="6 7" key="1">
    <citation type="submission" date="2016-10" db="EMBL/GenBank/DDBJ databases">
        <authorList>
            <person name="de Groot N.N."/>
        </authorList>
    </citation>
    <scope>NUCLEOTIDE SEQUENCE [LARGE SCALE GENOMIC DNA]</scope>
    <source>
        <strain evidence="6 7">DSM 28129</strain>
    </source>
</reference>
<feature type="domain" description="ATP-grasp" evidence="5">
    <location>
        <begin position="120"/>
        <end position="313"/>
    </location>
</feature>
<evidence type="ECO:0000256" key="4">
    <source>
        <dbReference type="PROSITE-ProRule" id="PRU00409"/>
    </source>
</evidence>
<dbReference type="STRING" id="670482.SAMN04488542_115108"/>
<keyword evidence="3 4" id="KW-0067">ATP-binding</keyword>
<evidence type="ECO:0000313" key="6">
    <source>
        <dbReference type="EMBL" id="SDF71810.1"/>
    </source>
</evidence>
<keyword evidence="2 4" id="KW-0547">Nucleotide-binding</keyword>
<evidence type="ECO:0000313" key="7">
    <source>
        <dbReference type="Proteomes" id="UP000198972"/>
    </source>
</evidence>
<keyword evidence="1" id="KW-0436">Ligase</keyword>
<accession>A0A1G7NEV8</accession>
<dbReference type="Pfam" id="PF15632">
    <property type="entry name" value="ATPgrasp_Ter"/>
    <property type="match status" value="1"/>
</dbReference>
<keyword evidence="7" id="KW-1185">Reference proteome</keyword>
<dbReference type="AlphaFoldDB" id="A0A1G7NEV8"/>
<dbReference type="PANTHER" id="PTHR43585">
    <property type="entry name" value="FUMIPYRROLE BIOSYNTHESIS PROTEIN C"/>
    <property type="match status" value="1"/>
</dbReference>
<dbReference type="InterPro" id="IPR052032">
    <property type="entry name" value="ATP-dep_AA_Ligase"/>
</dbReference>
<dbReference type="GO" id="GO:0005524">
    <property type="term" value="F:ATP binding"/>
    <property type="evidence" value="ECO:0007669"/>
    <property type="project" value="UniProtKB-UniRule"/>
</dbReference>
<dbReference type="RefSeq" id="WP_091231462.1">
    <property type="nucleotide sequence ID" value="NZ_FNBG01000015.1"/>
</dbReference>
<dbReference type="PANTHER" id="PTHR43585:SF2">
    <property type="entry name" value="ATP-GRASP ENZYME FSQD"/>
    <property type="match status" value="1"/>
</dbReference>
<proteinExistence type="predicted"/>
<gene>
    <name evidence="6" type="ORF">SAMN04488542_115108</name>
</gene>
<dbReference type="PIRSF" id="PIRSF029120">
    <property type="entry name" value="UCP029120"/>
    <property type="match status" value="1"/>
</dbReference>
<dbReference type="EMBL" id="FNBG01000015">
    <property type="protein sequence ID" value="SDF71810.1"/>
    <property type="molecule type" value="Genomic_DNA"/>
</dbReference>
<dbReference type="SUPFAM" id="SSF56059">
    <property type="entry name" value="Glutathione synthetase ATP-binding domain-like"/>
    <property type="match status" value="1"/>
</dbReference>
<name>A0A1G7NEV8_9BACL</name>
<evidence type="ECO:0000259" key="5">
    <source>
        <dbReference type="PROSITE" id="PS50975"/>
    </source>
</evidence>
<dbReference type="OrthoDB" id="9803907at2"/>
<organism evidence="6 7">
    <name type="scientific">Fontibacillus panacisegetis</name>
    <dbReference type="NCBI Taxonomy" id="670482"/>
    <lineage>
        <taxon>Bacteria</taxon>
        <taxon>Bacillati</taxon>
        <taxon>Bacillota</taxon>
        <taxon>Bacilli</taxon>
        <taxon>Bacillales</taxon>
        <taxon>Paenibacillaceae</taxon>
        <taxon>Fontibacillus</taxon>
    </lineage>
</organism>
<dbReference type="InterPro" id="IPR011226">
    <property type="entry name" value="ATP-grasp_fam"/>
</dbReference>
<evidence type="ECO:0000256" key="3">
    <source>
        <dbReference type="ARBA" id="ARBA00022840"/>
    </source>
</evidence>
<sequence length="341" mass="39172">MTLRIWFNRTFATAIHYVEMIRNNPDDLKVEIYATHPKRHSLMLQAADYSELEPTLPMDEYVKYCLDFCRKHQIDVFFPHYGLTDIAPYIEDFNQIRTKVMLSGDPELLKIVSDKGELFNKLADIEGLHIPEHYVVTTLDEFERAYTNLLTKGLDVCVKPVTAEGGAGFRIIDNAPPTIQSLYESVKPRICIGDILRLLEEHKGPVAPLMIMEHLKGSEYSVDCLGTKQQLLAAVPRKKVEGRIRALEDNNDLIRLSTAIHRRLPLQYNFNIQFIYQGDTPKLLEINPRMSGGMYTSCLSGVNFPYLALKLLLGRDVPIQEYQLNIMATHYEKEIILKHHL</sequence>
<evidence type="ECO:0000256" key="2">
    <source>
        <dbReference type="ARBA" id="ARBA00022741"/>
    </source>
</evidence>
<dbReference type="PROSITE" id="PS50975">
    <property type="entry name" value="ATP_GRASP"/>
    <property type="match status" value="1"/>
</dbReference>